<evidence type="ECO:0000256" key="1">
    <source>
        <dbReference type="SAM" id="Phobius"/>
    </source>
</evidence>
<dbReference type="InterPro" id="IPR046548">
    <property type="entry name" value="DUF6804"/>
</dbReference>
<feature type="transmembrane region" description="Helical" evidence="1">
    <location>
        <begin position="61"/>
        <end position="78"/>
    </location>
</feature>
<dbReference type="AlphaFoldDB" id="A0A1G6RK98"/>
<dbReference type="Pfam" id="PF20619">
    <property type="entry name" value="DUF6804"/>
    <property type="match status" value="1"/>
</dbReference>
<accession>A0A1G6RK98</accession>
<name>A0A1G6RK98_9MICO</name>
<dbReference type="Proteomes" id="UP000183203">
    <property type="component" value="Unassembled WGS sequence"/>
</dbReference>
<dbReference type="OrthoDB" id="5125716at2"/>
<organism evidence="2 3">
    <name type="scientific">Microbacterium enclense</name>
    <dbReference type="NCBI Taxonomy" id="993073"/>
    <lineage>
        <taxon>Bacteria</taxon>
        <taxon>Bacillati</taxon>
        <taxon>Actinomycetota</taxon>
        <taxon>Actinomycetes</taxon>
        <taxon>Micrococcales</taxon>
        <taxon>Microbacteriaceae</taxon>
        <taxon>Microbacterium</taxon>
    </lineage>
</organism>
<proteinExistence type="predicted"/>
<reference evidence="2 3" key="1">
    <citation type="submission" date="2016-09" db="EMBL/GenBank/DDBJ databases">
        <authorList>
            <person name="Capua I."/>
            <person name="De Benedictis P."/>
            <person name="Joannis T."/>
            <person name="Lombin L.H."/>
            <person name="Cattoli G."/>
        </authorList>
    </citation>
    <scope>NUCLEOTIDE SEQUENCE [LARGE SCALE GENOMIC DNA]</scope>
    <source>
        <strain evidence="2 3">NIO-1002</strain>
    </source>
</reference>
<dbReference type="RefSeq" id="WP_058233662.1">
    <property type="nucleotide sequence ID" value="NZ_FMYG01000011.1"/>
</dbReference>
<evidence type="ECO:0000313" key="2">
    <source>
        <dbReference type="EMBL" id="SDD04813.1"/>
    </source>
</evidence>
<feature type="transmembrane region" description="Helical" evidence="1">
    <location>
        <begin position="12"/>
        <end position="32"/>
    </location>
</feature>
<evidence type="ECO:0000313" key="3">
    <source>
        <dbReference type="Proteomes" id="UP000183203"/>
    </source>
</evidence>
<keyword evidence="1" id="KW-1133">Transmembrane helix</keyword>
<keyword evidence="1" id="KW-0812">Transmembrane</keyword>
<protein>
    <submittedName>
        <fullName evidence="2">Uncharacterized protein</fullName>
    </submittedName>
</protein>
<feature type="transmembrane region" description="Helical" evidence="1">
    <location>
        <begin position="84"/>
        <end position="105"/>
    </location>
</feature>
<sequence length="110" mass="11967">MKKTKTPSRYQRNALAPGLIAAAVLFVAPALLDSGWFTVVRFIVAILALIVASFAYQERRLWWVPVFAVIAAVWNPVLPIPAEGALWTAAQPVAAVIFLVAGAIIKRERA</sequence>
<gene>
    <name evidence="2" type="ORF">SAMN05216418_0156</name>
</gene>
<dbReference type="STRING" id="993073.AS029_16395"/>
<feature type="transmembrane region" description="Helical" evidence="1">
    <location>
        <begin position="38"/>
        <end position="56"/>
    </location>
</feature>
<keyword evidence="1" id="KW-0472">Membrane</keyword>
<dbReference type="EMBL" id="FMYG01000011">
    <property type="protein sequence ID" value="SDD04813.1"/>
    <property type="molecule type" value="Genomic_DNA"/>
</dbReference>